<evidence type="ECO:0000256" key="2">
    <source>
        <dbReference type="ARBA" id="ARBA00022801"/>
    </source>
</evidence>
<dbReference type="AlphaFoldDB" id="A0A0S2W896"/>
<dbReference type="GO" id="GO:0046872">
    <property type="term" value="F:metal ion binding"/>
    <property type="evidence" value="ECO:0007669"/>
    <property type="project" value="UniProtKB-KW"/>
</dbReference>
<dbReference type="GO" id="GO:0016813">
    <property type="term" value="F:hydrolase activity, acting on carbon-nitrogen (but not peptide) bonds, in linear amidines"/>
    <property type="evidence" value="ECO:0007669"/>
    <property type="project" value="InterPro"/>
</dbReference>
<keyword evidence="3" id="KW-0479">Metal-binding</keyword>
<feature type="domain" description="Peptidase M20 dimerisation" evidence="4">
    <location>
        <begin position="209"/>
        <end position="305"/>
    </location>
</feature>
<dbReference type="RefSeq" id="WP_058118571.1">
    <property type="nucleotide sequence ID" value="NZ_CALICV010000011.1"/>
</dbReference>
<dbReference type="KEGG" id="ibu:IB211_03164c"/>
<feature type="binding site" evidence="3">
    <location>
        <position position="79"/>
    </location>
    <ligand>
        <name>Zn(2+)</name>
        <dbReference type="ChEBI" id="CHEBI:29105"/>
        <label>1</label>
    </ligand>
</feature>
<feature type="binding site" evidence="3">
    <location>
        <position position="90"/>
    </location>
    <ligand>
        <name>Zn(2+)</name>
        <dbReference type="ChEBI" id="CHEBI:29105"/>
        <label>2</label>
    </ligand>
</feature>
<dbReference type="GO" id="GO:0050538">
    <property type="term" value="F:N-carbamoyl-L-amino-acid hydrolase activity"/>
    <property type="evidence" value="ECO:0007669"/>
    <property type="project" value="UniProtKB-EC"/>
</dbReference>
<dbReference type="InterPro" id="IPR036264">
    <property type="entry name" value="Bact_exopeptidase_dim_dom"/>
</dbReference>
<dbReference type="Gene3D" id="3.40.630.10">
    <property type="entry name" value="Zn peptidases"/>
    <property type="match status" value="1"/>
</dbReference>
<accession>A0A0S2W896</accession>
<feature type="binding site" evidence="3">
    <location>
        <position position="378"/>
    </location>
    <ligand>
        <name>Zn(2+)</name>
        <dbReference type="ChEBI" id="CHEBI:29105"/>
        <label>2</label>
    </ligand>
</feature>
<dbReference type="NCBIfam" id="NF006771">
    <property type="entry name" value="PRK09290.1-5"/>
    <property type="match status" value="1"/>
</dbReference>
<dbReference type="PIRSF" id="PIRSF001235">
    <property type="entry name" value="Amidase_carbamoylase"/>
    <property type="match status" value="1"/>
</dbReference>
<dbReference type="InterPro" id="IPR002933">
    <property type="entry name" value="Peptidase_M20"/>
</dbReference>
<dbReference type="PANTHER" id="PTHR32494">
    <property type="entry name" value="ALLANTOATE DEIMINASE-RELATED"/>
    <property type="match status" value="1"/>
</dbReference>
<evidence type="ECO:0000313" key="5">
    <source>
        <dbReference type="EMBL" id="ALP95555.1"/>
    </source>
</evidence>
<evidence type="ECO:0000259" key="4">
    <source>
        <dbReference type="Pfam" id="PF07687"/>
    </source>
</evidence>
<comment type="similarity">
    <text evidence="1">Belongs to the peptidase M20 family.</text>
</comment>
<feature type="binding site" evidence="3">
    <location>
        <position position="125"/>
    </location>
    <ligand>
        <name>Zn(2+)</name>
        <dbReference type="ChEBI" id="CHEBI:29105"/>
        <label>2</label>
    </ligand>
</feature>
<dbReference type="NCBIfam" id="TIGR01879">
    <property type="entry name" value="hydantase"/>
    <property type="match status" value="1"/>
</dbReference>
<dbReference type="InterPro" id="IPR011650">
    <property type="entry name" value="Peptidase_M20_dimer"/>
</dbReference>
<dbReference type="SUPFAM" id="SSF55031">
    <property type="entry name" value="Bacterial exopeptidase dimerisation domain"/>
    <property type="match status" value="1"/>
</dbReference>
<gene>
    <name evidence="5" type="ORF">IB211_03164c</name>
</gene>
<dbReference type="Gene3D" id="3.30.70.360">
    <property type="match status" value="1"/>
</dbReference>
<dbReference type="EC" id="3.5.1.87" evidence="5"/>
<reference evidence="6" key="2">
    <citation type="submission" date="2015-04" db="EMBL/GenBank/DDBJ databases">
        <title>A butyrogenic pathway from the amino acid lysine in a human gut commensal.</title>
        <authorList>
            <person name="de Vos W.M."/>
            <person name="Bui N.T.P."/>
            <person name="Plugge C.M."/>
            <person name="Ritari J."/>
        </authorList>
    </citation>
    <scope>NUCLEOTIDE SEQUENCE [LARGE SCALE GENOMIC DNA]</scope>
    <source>
        <strain evidence="6">AF211</strain>
    </source>
</reference>
<dbReference type="PANTHER" id="PTHR32494:SF5">
    <property type="entry name" value="ALLANTOATE AMIDOHYDROLASE"/>
    <property type="match status" value="1"/>
</dbReference>
<comment type="cofactor">
    <cofactor evidence="3">
        <name>Zn(2+)</name>
        <dbReference type="ChEBI" id="CHEBI:29105"/>
    </cofactor>
    <text evidence="3">Binds 2 Zn(2+) ions per subunit.</text>
</comment>
<evidence type="ECO:0000256" key="3">
    <source>
        <dbReference type="PIRSR" id="PIRSR001235-1"/>
    </source>
</evidence>
<feature type="binding site" evidence="3">
    <location>
        <position position="90"/>
    </location>
    <ligand>
        <name>Zn(2+)</name>
        <dbReference type="ChEBI" id="CHEBI:29105"/>
        <label>1</label>
    </ligand>
</feature>
<keyword evidence="3" id="KW-0862">Zinc</keyword>
<dbReference type="CDD" id="cd03884">
    <property type="entry name" value="M20_bAS"/>
    <property type="match status" value="1"/>
</dbReference>
<keyword evidence="6" id="KW-1185">Reference proteome</keyword>
<protein>
    <submittedName>
        <fullName evidence="5">N-carbamoyl-L-amino acid hydrolase</fullName>
        <ecNumber evidence="5">3.5.1.87</ecNumber>
    </submittedName>
</protein>
<dbReference type="Pfam" id="PF01546">
    <property type="entry name" value="Peptidase_M20"/>
    <property type="match status" value="1"/>
</dbReference>
<evidence type="ECO:0000313" key="6">
    <source>
        <dbReference type="Proteomes" id="UP000064844"/>
    </source>
</evidence>
<name>A0A0S2W896_9FIRM</name>
<dbReference type="Proteomes" id="UP000064844">
    <property type="component" value="Chromosome"/>
</dbReference>
<proteinExistence type="inferred from homology"/>
<sequence>MCGMENGQWIQRHLSELAESTKIDGKIWRASYTEEDGIGHRMFRRWIEEAGLEWREDVLGNIYGRLPGRRSGTILLGSHIDTVRDGGRYDGAAGVMTALAVLRDLKAAGYEPEYNLEIVGLVEEEGSRFASSCQGSCAICGTLREEDLLEKDSDGVTFLEAANRAGYHPERMEEARRKDVLVYLELHIEQGPLLEQQKKQIGVVENIVGIATYDITITGEQNHAGTTVMALRRDPVVAAARLIDQVTDEVMENSPGGTATFGRVDTDPGMLNVIAGRVHLLLDMRDKEEERLRMREAQLFRRLEALREQGFGAEAVRTQWTPPVAMDPTLVKDIHAAAEAEGLSYLHMNSGAGHDAMVFGKLLPTAMIFIPSQKGISHNPMENTSTEDLEAGFRVLRRVAMLLSAHEYCLKG</sequence>
<organism evidence="5 6">
    <name type="scientific">Intestinimonas butyriciproducens</name>
    <dbReference type="NCBI Taxonomy" id="1297617"/>
    <lineage>
        <taxon>Bacteria</taxon>
        <taxon>Bacillati</taxon>
        <taxon>Bacillota</taxon>
        <taxon>Clostridia</taxon>
        <taxon>Eubacteriales</taxon>
        <taxon>Intestinimonas</taxon>
    </lineage>
</organism>
<dbReference type="SUPFAM" id="SSF53187">
    <property type="entry name" value="Zn-dependent exopeptidases"/>
    <property type="match status" value="1"/>
</dbReference>
<evidence type="ECO:0000256" key="1">
    <source>
        <dbReference type="ARBA" id="ARBA00006153"/>
    </source>
</evidence>
<dbReference type="InterPro" id="IPR010158">
    <property type="entry name" value="Amidase_Cbmase"/>
</dbReference>
<dbReference type="EMBL" id="CP011307">
    <property type="protein sequence ID" value="ALP95555.1"/>
    <property type="molecule type" value="Genomic_DNA"/>
</dbReference>
<feature type="binding site" evidence="3">
    <location>
        <position position="187"/>
    </location>
    <ligand>
        <name>Zn(2+)</name>
        <dbReference type="ChEBI" id="CHEBI:29105"/>
        <label>1</label>
    </ligand>
</feature>
<dbReference type="InterPro" id="IPR001261">
    <property type="entry name" value="ArgE/DapE_CS"/>
</dbReference>
<dbReference type="PROSITE" id="PS00758">
    <property type="entry name" value="ARGE_DAPE_CPG2_1"/>
    <property type="match status" value="1"/>
</dbReference>
<reference evidence="5 6" key="1">
    <citation type="journal article" date="2015" name="Nat. Commun.">
        <title>Production of butyrate from lysine and the Amadori product fructoselysine by a human gut commensal.</title>
        <authorList>
            <person name="Bui T.P."/>
            <person name="Ritari J."/>
            <person name="Boeren S."/>
            <person name="de Waard P."/>
            <person name="Plugge C.M."/>
            <person name="de Vos W.M."/>
        </authorList>
    </citation>
    <scope>NUCLEOTIDE SEQUENCE [LARGE SCALE GENOMIC DNA]</scope>
    <source>
        <strain evidence="5 6">AF211</strain>
    </source>
</reference>
<keyword evidence="2 5" id="KW-0378">Hydrolase</keyword>
<dbReference type="STRING" id="1297617.IB211_03164c"/>
<dbReference type="Pfam" id="PF07687">
    <property type="entry name" value="M20_dimer"/>
    <property type="match status" value="1"/>
</dbReference>